<gene>
    <name evidence="1" type="ORF">Tco_0702929</name>
</gene>
<organism evidence="1 2">
    <name type="scientific">Tanacetum coccineum</name>
    <dbReference type="NCBI Taxonomy" id="301880"/>
    <lineage>
        <taxon>Eukaryota</taxon>
        <taxon>Viridiplantae</taxon>
        <taxon>Streptophyta</taxon>
        <taxon>Embryophyta</taxon>
        <taxon>Tracheophyta</taxon>
        <taxon>Spermatophyta</taxon>
        <taxon>Magnoliopsida</taxon>
        <taxon>eudicotyledons</taxon>
        <taxon>Gunneridae</taxon>
        <taxon>Pentapetalae</taxon>
        <taxon>asterids</taxon>
        <taxon>campanulids</taxon>
        <taxon>Asterales</taxon>
        <taxon>Asteraceae</taxon>
        <taxon>Asteroideae</taxon>
        <taxon>Anthemideae</taxon>
        <taxon>Anthemidinae</taxon>
        <taxon>Tanacetum</taxon>
    </lineage>
</organism>
<keyword evidence="2" id="KW-1185">Reference proteome</keyword>
<protein>
    <submittedName>
        <fullName evidence="1">Uncharacterized protein</fullName>
    </submittedName>
</protein>
<comment type="caution">
    <text evidence="1">The sequence shown here is derived from an EMBL/GenBank/DDBJ whole genome shotgun (WGS) entry which is preliminary data.</text>
</comment>
<reference evidence="1" key="2">
    <citation type="submission" date="2022-01" db="EMBL/GenBank/DDBJ databases">
        <authorList>
            <person name="Yamashiro T."/>
            <person name="Shiraishi A."/>
            <person name="Satake H."/>
            <person name="Nakayama K."/>
        </authorList>
    </citation>
    <scope>NUCLEOTIDE SEQUENCE</scope>
</reference>
<proteinExistence type="predicted"/>
<accession>A0ABQ4XYX8</accession>
<sequence length="122" mass="13648">MLVLVCDHGMLDAFTIAAGDERSSSSRSRGRSIRQGVMRRDLWNGVSYVIKNPCFKDYDSDKHVMYLAKTINGEEQLHPLVDGKKVIITESSVRRDLQLADEEGVDCLPNSTTFEQLALMGV</sequence>
<name>A0ABQ4XYX8_9ASTR</name>
<evidence type="ECO:0000313" key="1">
    <source>
        <dbReference type="EMBL" id="GJS70088.1"/>
    </source>
</evidence>
<dbReference type="Proteomes" id="UP001151760">
    <property type="component" value="Unassembled WGS sequence"/>
</dbReference>
<reference evidence="1" key="1">
    <citation type="journal article" date="2022" name="Int. J. Mol. Sci.">
        <title>Draft Genome of Tanacetum Coccineum: Genomic Comparison of Closely Related Tanacetum-Family Plants.</title>
        <authorList>
            <person name="Yamashiro T."/>
            <person name="Shiraishi A."/>
            <person name="Nakayama K."/>
            <person name="Satake H."/>
        </authorList>
    </citation>
    <scope>NUCLEOTIDE SEQUENCE</scope>
</reference>
<evidence type="ECO:0000313" key="2">
    <source>
        <dbReference type="Proteomes" id="UP001151760"/>
    </source>
</evidence>
<dbReference type="EMBL" id="BQNB010009908">
    <property type="protein sequence ID" value="GJS70088.1"/>
    <property type="molecule type" value="Genomic_DNA"/>
</dbReference>